<evidence type="ECO:0000256" key="1">
    <source>
        <dbReference type="SAM" id="MobiDB-lite"/>
    </source>
</evidence>
<proteinExistence type="predicted"/>
<dbReference type="Proteomes" id="UP001348265">
    <property type="component" value="Unassembled WGS sequence"/>
</dbReference>
<accession>A0ABU7X331</accession>
<evidence type="ECO:0000313" key="3">
    <source>
        <dbReference type="Proteomes" id="UP001348265"/>
    </source>
</evidence>
<feature type="region of interest" description="Disordered" evidence="1">
    <location>
        <begin position="41"/>
        <end position="60"/>
    </location>
</feature>
<organism evidence="2 3">
    <name type="scientific">Streptomyces chrestomyceticus</name>
    <dbReference type="NCBI Taxonomy" id="68185"/>
    <lineage>
        <taxon>Bacteria</taxon>
        <taxon>Bacillati</taxon>
        <taxon>Actinomycetota</taxon>
        <taxon>Actinomycetes</taxon>
        <taxon>Kitasatosporales</taxon>
        <taxon>Streptomycetaceae</taxon>
        <taxon>Streptomyces</taxon>
    </lineage>
</organism>
<keyword evidence="3" id="KW-1185">Reference proteome</keyword>
<reference evidence="2 3" key="1">
    <citation type="submission" date="2023-08" db="EMBL/GenBank/DDBJ databases">
        <authorList>
            <person name="Sharma P."/>
            <person name="Verma V."/>
            <person name="Mohan M.K."/>
            <person name="Dubey A.K."/>
        </authorList>
    </citation>
    <scope>NUCLEOTIDE SEQUENCE [LARGE SCALE GENOMIC DNA]</scope>
    <source>
        <strain evidence="2 3">ADP4</strain>
    </source>
</reference>
<name>A0ABU7X331_9ACTN</name>
<dbReference type="EMBL" id="JAVFKM010000025">
    <property type="protein sequence ID" value="MEF3118170.1"/>
    <property type="molecule type" value="Genomic_DNA"/>
</dbReference>
<evidence type="ECO:0000313" key="2">
    <source>
        <dbReference type="EMBL" id="MEF3118170.1"/>
    </source>
</evidence>
<sequence>MSRQQKIAGTMSNSRLLVADFDVIGFLKQLTAALQEWTFRGGAGTKAPSAGRELPRRPRA</sequence>
<comment type="caution">
    <text evidence="2">The sequence shown here is derived from an EMBL/GenBank/DDBJ whole genome shotgun (WGS) entry which is preliminary data.</text>
</comment>
<dbReference type="RefSeq" id="WP_331789357.1">
    <property type="nucleotide sequence ID" value="NZ_JAVFKM010000025.1"/>
</dbReference>
<gene>
    <name evidence="2" type="ORF">RB636_33960</name>
</gene>
<protein>
    <submittedName>
        <fullName evidence="2">Uncharacterized protein</fullName>
    </submittedName>
</protein>